<dbReference type="EMBL" id="FQVL01000007">
    <property type="protein sequence ID" value="SHF06433.1"/>
    <property type="molecule type" value="Genomic_DNA"/>
</dbReference>
<dbReference type="InterPro" id="IPR036390">
    <property type="entry name" value="WH_DNA-bd_sf"/>
</dbReference>
<dbReference type="AlphaFoldDB" id="A0A1M4YL79"/>
<evidence type="ECO:0000313" key="2">
    <source>
        <dbReference type="Proteomes" id="UP000184476"/>
    </source>
</evidence>
<dbReference type="SUPFAM" id="SSF46785">
    <property type="entry name" value="Winged helix' DNA-binding domain"/>
    <property type="match status" value="1"/>
</dbReference>
<keyword evidence="2" id="KW-1185">Reference proteome</keyword>
<dbReference type="STRING" id="112248.SAMN05444392_10715"/>
<sequence>MHPYRMQQLIKERGKDIVINVHHRTSIYQTIERLLRDEAIQVMQKQRQPGKPDFTIYTITDRGKETVYKWLREMLSTPKDEFFDFPAAISFLALLPPEEVIKELQKRISILQTKLENSRKSTKESIADGLPRLFLLEIEYQQVLQHAELMWLKDIVQSIQSHQIWWDREWLEKIAQKFTSAEEE</sequence>
<reference evidence="1 2" key="1">
    <citation type="submission" date="2016-11" db="EMBL/GenBank/DDBJ databases">
        <authorList>
            <person name="Jaros S."/>
            <person name="Januszkiewicz K."/>
            <person name="Wedrychowicz H."/>
        </authorList>
    </citation>
    <scope>NUCLEOTIDE SEQUENCE [LARGE SCALE GENOMIC DNA]</scope>
    <source>
        <strain evidence="1 2">DSM 44666</strain>
    </source>
</reference>
<name>A0A1M4YL79_9BACL</name>
<organism evidence="1 2">
    <name type="scientific">Seinonella peptonophila</name>
    <dbReference type="NCBI Taxonomy" id="112248"/>
    <lineage>
        <taxon>Bacteria</taxon>
        <taxon>Bacillati</taxon>
        <taxon>Bacillota</taxon>
        <taxon>Bacilli</taxon>
        <taxon>Bacillales</taxon>
        <taxon>Thermoactinomycetaceae</taxon>
        <taxon>Seinonella</taxon>
    </lineage>
</organism>
<protein>
    <submittedName>
        <fullName evidence="1">Transcriptional regulator, PadR family</fullName>
    </submittedName>
</protein>
<dbReference type="Gene3D" id="1.10.10.10">
    <property type="entry name" value="Winged helix-like DNA-binding domain superfamily/Winged helix DNA-binding domain"/>
    <property type="match status" value="1"/>
</dbReference>
<dbReference type="InterPro" id="IPR036388">
    <property type="entry name" value="WH-like_DNA-bd_sf"/>
</dbReference>
<gene>
    <name evidence="1" type="ORF">SAMN05444392_10715</name>
</gene>
<proteinExistence type="predicted"/>
<accession>A0A1M4YL79</accession>
<evidence type="ECO:0000313" key="1">
    <source>
        <dbReference type="EMBL" id="SHF06433.1"/>
    </source>
</evidence>
<dbReference type="Proteomes" id="UP000184476">
    <property type="component" value="Unassembled WGS sequence"/>
</dbReference>